<dbReference type="GO" id="GO:0016279">
    <property type="term" value="F:protein-lysine N-methyltransferase activity"/>
    <property type="evidence" value="ECO:0007669"/>
    <property type="project" value="InterPro"/>
</dbReference>
<keyword evidence="2" id="KW-1185">Reference proteome</keyword>
<dbReference type="OrthoDB" id="42889at2759"/>
<dbReference type="CDD" id="cd19180">
    <property type="entry name" value="SET_SpSET10-like"/>
    <property type="match status" value="1"/>
</dbReference>
<reference evidence="1" key="1">
    <citation type="journal article" date="2020" name="Stud. Mycol.">
        <title>101 Dothideomycetes genomes: a test case for predicting lifestyles and emergence of pathogens.</title>
        <authorList>
            <person name="Haridas S."/>
            <person name="Albert R."/>
            <person name="Binder M."/>
            <person name="Bloem J."/>
            <person name="Labutti K."/>
            <person name="Salamov A."/>
            <person name="Andreopoulos B."/>
            <person name="Baker S."/>
            <person name="Barry K."/>
            <person name="Bills G."/>
            <person name="Bluhm B."/>
            <person name="Cannon C."/>
            <person name="Castanera R."/>
            <person name="Culley D."/>
            <person name="Daum C."/>
            <person name="Ezra D."/>
            <person name="Gonzalez J."/>
            <person name="Henrissat B."/>
            <person name="Kuo A."/>
            <person name="Liang C."/>
            <person name="Lipzen A."/>
            <person name="Lutzoni F."/>
            <person name="Magnuson J."/>
            <person name="Mondo S."/>
            <person name="Nolan M."/>
            <person name="Ohm R."/>
            <person name="Pangilinan J."/>
            <person name="Park H.-J."/>
            <person name="Ramirez L."/>
            <person name="Alfaro M."/>
            <person name="Sun H."/>
            <person name="Tritt A."/>
            <person name="Yoshinaga Y."/>
            <person name="Zwiers L.-H."/>
            <person name="Turgeon B."/>
            <person name="Goodwin S."/>
            <person name="Spatafora J."/>
            <person name="Crous P."/>
            <person name="Grigoriev I."/>
        </authorList>
    </citation>
    <scope>NUCLEOTIDE SEQUENCE</scope>
    <source>
        <strain evidence="1">CBS 115976</strain>
    </source>
</reference>
<dbReference type="PANTHER" id="PTHR13271">
    <property type="entry name" value="UNCHARACTERIZED PUTATIVE METHYLTRANSFERASE"/>
    <property type="match status" value="1"/>
</dbReference>
<dbReference type="InterPro" id="IPR044432">
    <property type="entry name" value="Set10/Efm1_SET"/>
</dbReference>
<dbReference type="InterPro" id="IPR050600">
    <property type="entry name" value="SETD3_SETD6_MTase"/>
</dbReference>
<dbReference type="SUPFAM" id="SSF82199">
    <property type="entry name" value="SET domain"/>
    <property type="match status" value="1"/>
</dbReference>
<dbReference type="Proteomes" id="UP000799302">
    <property type="component" value="Unassembled WGS sequence"/>
</dbReference>
<gene>
    <name evidence="1" type="ORF">BT63DRAFT_419579</name>
</gene>
<name>A0A6A6UPU1_9PEZI</name>
<dbReference type="Gene3D" id="3.90.1410.10">
    <property type="entry name" value="set domain protein methyltransferase, domain 1"/>
    <property type="match status" value="1"/>
</dbReference>
<dbReference type="PANTHER" id="PTHR13271:SF135">
    <property type="entry name" value="SET DOMAIN PROTEIN (AFU_ORTHOLOGUE AFUA_4G11040)"/>
    <property type="match status" value="1"/>
</dbReference>
<accession>A0A6A6UPU1</accession>
<proteinExistence type="predicted"/>
<sequence>MSSVSASRLLEWFKKNGGSVHENLALTFSSEYGYLFTADKSLEKEATACVCPFSLTLSYLNCLPSPPTGIESHAESSVCSSLIGKLKPNAVGTFLLAEQRTKGAESFWFPYIDALPREEVLTTPLWFHPEDLVWLWGTNLYSKTVPSEQTAVELRRAMYKEAWQSGITVLQEKGVDATKFTWELCLWAATIFSSRSFTSNIATQNADESFPLLYPVIDIFNHRFGEKVFWNMEKGTFRLELPEGAPTGEQVFNNYAPKGNEELLMGYGFCIENNPCDQLVLRLAKPPGVVHLGLKSSMPSHFKSETWSVEESGFYVRGRNHYAGAYANQSGLECLRGVQPELVSALRIMVAFSFESSYTDPKHQQAELWWATLDALSMRLQQKRDAITQWDGMLPATPQNRRQAFAKIYRDSQLRILNEVIEELDTVLGPLDREETTIFDVFL</sequence>
<organism evidence="1 2">
    <name type="scientific">Microthyrium microscopicum</name>
    <dbReference type="NCBI Taxonomy" id="703497"/>
    <lineage>
        <taxon>Eukaryota</taxon>
        <taxon>Fungi</taxon>
        <taxon>Dikarya</taxon>
        <taxon>Ascomycota</taxon>
        <taxon>Pezizomycotina</taxon>
        <taxon>Dothideomycetes</taxon>
        <taxon>Dothideomycetes incertae sedis</taxon>
        <taxon>Microthyriales</taxon>
        <taxon>Microthyriaceae</taxon>
        <taxon>Microthyrium</taxon>
    </lineage>
</organism>
<dbReference type="InterPro" id="IPR046341">
    <property type="entry name" value="SET_dom_sf"/>
</dbReference>
<evidence type="ECO:0000313" key="2">
    <source>
        <dbReference type="Proteomes" id="UP000799302"/>
    </source>
</evidence>
<protein>
    <submittedName>
        <fullName evidence="1">SET domain-containing protein</fullName>
    </submittedName>
</protein>
<evidence type="ECO:0000313" key="1">
    <source>
        <dbReference type="EMBL" id="KAF2674282.1"/>
    </source>
</evidence>
<dbReference type="AlphaFoldDB" id="A0A6A6UPU1"/>
<dbReference type="EMBL" id="MU004230">
    <property type="protein sequence ID" value="KAF2674282.1"/>
    <property type="molecule type" value="Genomic_DNA"/>
</dbReference>